<proteinExistence type="predicted"/>
<keyword evidence="2" id="KW-1185">Reference proteome</keyword>
<protein>
    <recommendedName>
        <fullName evidence="3">BTB domain-containing protein</fullName>
    </recommendedName>
</protein>
<dbReference type="Proteomes" id="UP000002668">
    <property type="component" value="Genome"/>
</dbReference>
<accession>E4ZJM9</accession>
<dbReference type="AlphaFoldDB" id="E4ZJM9"/>
<sequence length="340" mass="37609">MSQDIVNNTGFGGGPALRAPDLTINIASQGDLILVVGPSQRKLRVLSAVISMACLSSTNSFGEVCGRARVNDQGLKYVVRPMMNEDAVEMICQVIHHKISQRYHLAPELVFAMALAATELQCGQSLQFAMVTWLQPLNMGINGNVRGLVYLMAAAYIFGDVSAFRGITKQLLMHRTGGFMSLALQYPEVFAVVPERMLCMLEILGAICVFYLKKAIADGRWDPMRSGPSGRVICFCTWGYERFLYYGLSLHGSGLTPHQLHGRSIWAIGQSIIHLNDPQPLRPTRQCLNDQHVSPNFCSLRNQRVGFVYRAATLCLYCVQADALGKAVCTAGHQFWSYRV</sequence>
<reference evidence="2" key="1">
    <citation type="journal article" date="2011" name="Nat. Commun.">
        <title>Effector diversification within compartments of the Leptosphaeria maculans genome affected by Repeat-Induced Point mutations.</title>
        <authorList>
            <person name="Rouxel T."/>
            <person name="Grandaubert J."/>
            <person name="Hane J.K."/>
            <person name="Hoede C."/>
            <person name="van de Wouw A.P."/>
            <person name="Couloux A."/>
            <person name="Dominguez V."/>
            <person name="Anthouard V."/>
            <person name="Bally P."/>
            <person name="Bourras S."/>
            <person name="Cozijnsen A.J."/>
            <person name="Ciuffetti L.M."/>
            <person name="Degrave A."/>
            <person name="Dilmaghani A."/>
            <person name="Duret L."/>
            <person name="Fudal I."/>
            <person name="Goodwin S.B."/>
            <person name="Gout L."/>
            <person name="Glaser N."/>
            <person name="Linglin J."/>
            <person name="Kema G.H.J."/>
            <person name="Lapalu N."/>
            <person name="Lawrence C.B."/>
            <person name="May K."/>
            <person name="Meyer M."/>
            <person name="Ollivier B."/>
            <person name="Poulain J."/>
            <person name="Schoch C.L."/>
            <person name="Simon A."/>
            <person name="Spatafora J.W."/>
            <person name="Stachowiak A."/>
            <person name="Turgeon B.G."/>
            <person name="Tyler B.M."/>
            <person name="Vincent D."/>
            <person name="Weissenbach J."/>
            <person name="Amselem J."/>
            <person name="Quesneville H."/>
            <person name="Oliver R.P."/>
            <person name="Wincker P."/>
            <person name="Balesdent M.-H."/>
            <person name="Howlett B.J."/>
        </authorList>
    </citation>
    <scope>NUCLEOTIDE SEQUENCE [LARGE SCALE GENOMIC DNA]</scope>
    <source>
        <strain evidence="2">JN3 / isolate v23.1.3 / race Av1-4-5-6-7-8</strain>
    </source>
</reference>
<dbReference type="HOGENOM" id="CLU_816544_0_0_1"/>
<name>E4ZJM9_LEPMJ</name>
<dbReference type="VEuPathDB" id="FungiDB:LEMA_P068220.1"/>
<dbReference type="STRING" id="985895.E4ZJM9"/>
<dbReference type="InParanoid" id="E4ZJM9"/>
<evidence type="ECO:0008006" key="3">
    <source>
        <dbReference type="Google" id="ProtNLM"/>
    </source>
</evidence>
<evidence type="ECO:0000313" key="2">
    <source>
        <dbReference type="Proteomes" id="UP000002668"/>
    </source>
</evidence>
<dbReference type="EMBL" id="FP929072">
    <property type="protein sequence ID" value="CBX91314.1"/>
    <property type="molecule type" value="Genomic_DNA"/>
</dbReference>
<evidence type="ECO:0000313" key="1">
    <source>
        <dbReference type="EMBL" id="CBX91314.1"/>
    </source>
</evidence>
<organism evidence="2">
    <name type="scientific">Leptosphaeria maculans (strain JN3 / isolate v23.1.3 / race Av1-4-5-6-7-8)</name>
    <name type="common">Blackleg fungus</name>
    <name type="synonym">Phoma lingam</name>
    <dbReference type="NCBI Taxonomy" id="985895"/>
    <lineage>
        <taxon>Eukaryota</taxon>
        <taxon>Fungi</taxon>
        <taxon>Dikarya</taxon>
        <taxon>Ascomycota</taxon>
        <taxon>Pezizomycotina</taxon>
        <taxon>Dothideomycetes</taxon>
        <taxon>Pleosporomycetidae</taxon>
        <taxon>Pleosporales</taxon>
        <taxon>Pleosporineae</taxon>
        <taxon>Leptosphaeriaceae</taxon>
        <taxon>Plenodomus</taxon>
        <taxon>Plenodomus lingam/Leptosphaeria maculans species complex</taxon>
    </lineage>
</organism>
<gene>
    <name evidence="1" type="ORF">LEMA_P068220.1</name>
</gene>
<dbReference type="OrthoDB" id="5275938at2759"/>